<feature type="transmembrane region" description="Helical" evidence="2">
    <location>
        <begin position="35"/>
        <end position="64"/>
    </location>
</feature>
<feature type="compositionally biased region" description="Pro residues" evidence="1">
    <location>
        <begin position="1"/>
        <end position="15"/>
    </location>
</feature>
<accession>A0A930Y5X0</accession>
<dbReference type="AlphaFoldDB" id="A0A930Y5X0"/>
<sequence length="255" mass="26648">MSSPLPSYPAQPAPRAPGEDWRGAPPPGRGAARGLAVAALVLAVLGFLVLTWVGAVVLALIVLAGSSARDRRGVGLAWTALGVCLVWVVGVTAWLAIAPPAAFLDALSTTGAGPGRGSDGQIEAEGRLSTLDLREHDCFDSAELAAESPQIVQVDAKPCSDLHQFEVAAVVRIGTKDFPGTNRVQRMATRKCVPHLRRLDSSRSLTLDMLWTIAPTADSWTRFEDRTALCVVGDPAHPSTGSVRDGDSSGPTTGV</sequence>
<proteinExistence type="predicted"/>
<dbReference type="EMBL" id="JADIVZ010000001">
    <property type="protein sequence ID" value="MBF4160327.1"/>
    <property type="molecule type" value="Genomic_DNA"/>
</dbReference>
<name>A0A930Y5X0_9ACTN</name>
<evidence type="ECO:0000256" key="2">
    <source>
        <dbReference type="SAM" id="Phobius"/>
    </source>
</evidence>
<keyword evidence="4" id="KW-1185">Reference proteome</keyword>
<feature type="region of interest" description="Disordered" evidence="1">
    <location>
        <begin position="234"/>
        <end position="255"/>
    </location>
</feature>
<reference evidence="3" key="1">
    <citation type="submission" date="2020-11" db="EMBL/GenBank/DDBJ databases">
        <title>Nocardioides sp. CBS4Y-1, whole genome shotgun sequence.</title>
        <authorList>
            <person name="Tuo L."/>
        </authorList>
    </citation>
    <scope>NUCLEOTIDE SEQUENCE</scope>
    <source>
        <strain evidence="3">CBS4Y-1</strain>
    </source>
</reference>
<dbReference type="RefSeq" id="WP_194501572.1">
    <property type="nucleotide sequence ID" value="NZ_JADIVZ010000001.1"/>
</dbReference>
<keyword evidence="2" id="KW-0472">Membrane</keyword>
<evidence type="ECO:0008006" key="5">
    <source>
        <dbReference type="Google" id="ProtNLM"/>
    </source>
</evidence>
<keyword evidence="2" id="KW-0812">Transmembrane</keyword>
<gene>
    <name evidence="3" type="ORF">ISG29_01405</name>
</gene>
<dbReference type="Proteomes" id="UP000656804">
    <property type="component" value="Unassembled WGS sequence"/>
</dbReference>
<evidence type="ECO:0000256" key="1">
    <source>
        <dbReference type="SAM" id="MobiDB-lite"/>
    </source>
</evidence>
<organism evidence="3 4">
    <name type="scientific">Nocardioides acrostichi</name>
    <dbReference type="NCBI Taxonomy" id="2784339"/>
    <lineage>
        <taxon>Bacteria</taxon>
        <taxon>Bacillati</taxon>
        <taxon>Actinomycetota</taxon>
        <taxon>Actinomycetes</taxon>
        <taxon>Propionibacteriales</taxon>
        <taxon>Nocardioidaceae</taxon>
        <taxon>Nocardioides</taxon>
    </lineage>
</organism>
<comment type="caution">
    <text evidence="3">The sequence shown here is derived from an EMBL/GenBank/DDBJ whole genome shotgun (WGS) entry which is preliminary data.</text>
</comment>
<feature type="region of interest" description="Disordered" evidence="1">
    <location>
        <begin position="1"/>
        <end position="27"/>
    </location>
</feature>
<evidence type="ECO:0000313" key="4">
    <source>
        <dbReference type="Proteomes" id="UP000656804"/>
    </source>
</evidence>
<keyword evidence="2" id="KW-1133">Transmembrane helix</keyword>
<evidence type="ECO:0000313" key="3">
    <source>
        <dbReference type="EMBL" id="MBF4160327.1"/>
    </source>
</evidence>
<feature type="transmembrane region" description="Helical" evidence="2">
    <location>
        <begin position="76"/>
        <end position="97"/>
    </location>
</feature>
<protein>
    <recommendedName>
        <fullName evidence="5">Septum formation</fullName>
    </recommendedName>
</protein>